<dbReference type="Proteomes" id="UP000051324">
    <property type="component" value="Unassembled WGS sequence"/>
</dbReference>
<evidence type="ECO:0000313" key="4">
    <source>
        <dbReference type="EMBL" id="KRL83956.1"/>
    </source>
</evidence>
<dbReference type="SUPFAM" id="SSF52218">
    <property type="entry name" value="Flavoproteins"/>
    <property type="match status" value="1"/>
</dbReference>
<dbReference type="Gene3D" id="3.40.50.360">
    <property type="match status" value="1"/>
</dbReference>
<dbReference type="InterPro" id="IPR029039">
    <property type="entry name" value="Flavoprotein-like_sf"/>
</dbReference>
<comment type="similarity">
    <text evidence="1">Belongs to the NAD(P)H dehydrogenase (quinone) family.</text>
</comment>
<keyword evidence="2" id="KW-0560">Oxidoreductase</keyword>
<dbReference type="STRING" id="1423724.FC32_GL001226"/>
<dbReference type="GO" id="GO:0005829">
    <property type="term" value="C:cytosol"/>
    <property type="evidence" value="ECO:0007669"/>
    <property type="project" value="TreeGrafter"/>
</dbReference>
<evidence type="ECO:0000313" key="5">
    <source>
        <dbReference type="Proteomes" id="UP000051324"/>
    </source>
</evidence>
<dbReference type="Pfam" id="PF02525">
    <property type="entry name" value="Flavodoxin_2"/>
    <property type="match status" value="1"/>
</dbReference>
<dbReference type="PATRIC" id="fig|1423724.4.peg.1282"/>
<feature type="domain" description="Flavodoxin-like fold" evidence="3">
    <location>
        <begin position="4"/>
        <end position="189"/>
    </location>
</feature>
<evidence type="ECO:0000259" key="3">
    <source>
        <dbReference type="Pfam" id="PF02525"/>
    </source>
</evidence>
<evidence type="ECO:0000256" key="2">
    <source>
        <dbReference type="ARBA" id="ARBA00023002"/>
    </source>
</evidence>
<dbReference type="AlphaFoldDB" id="A0A0R1TUR4"/>
<dbReference type="InterPro" id="IPR051545">
    <property type="entry name" value="NAD(P)H_dehydrogenase_qn"/>
</dbReference>
<dbReference type="RefSeq" id="WP_025087663.1">
    <property type="nucleotide sequence ID" value="NZ_AZFT01000053.1"/>
</dbReference>
<proteinExistence type="inferred from homology"/>
<dbReference type="PANTHER" id="PTHR10204:SF34">
    <property type="entry name" value="NAD(P)H DEHYDROGENASE [QUINONE] 1 ISOFORM 1"/>
    <property type="match status" value="1"/>
</dbReference>
<dbReference type="OrthoDB" id="9798454at2"/>
<gene>
    <name evidence="4" type="ORF">FC32_GL001226</name>
</gene>
<dbReference type="EMBL" id="AZFT01000053">
    <property type="protein sequence ID" value="KRL83956.1"/>
    <property type="molecule type" value="Genomic_DNA"/>
</dbReference>
<sequence>MANKVTVIYAHPYTGSFNHAILESVTAELSAQNCEYEVIDLYRDNFDPVYSNEELSMFSSGVAVDPKVKAYQKRIQASDVLIFIFPVWWYSLPAILKGFIDKVMLNNFAYEDTSTGIKGKLAFNKCLAITTSKSPTWYLKYFDGNSIQKVFLNLTLKGVGAKKTHWINFGKIKQSNNQTRSTFLQKIRQDVAQLL</sequence>
<comment type="caution">
    <text evidence="4">The sequence shown here is derived from an EMBL/GenBank/DDBJ whole genome shotgun (WGS) entry which is preliminary data.</text>
</comment>
<dbReference type="eggNOG" id="COG2249">
    <property type="taxonomic scope" value="Bacteria"/>
</dbReference>
<keyword evidence="5" id="KW-1185">Reference proteome</keyword>
<evidence type="ECO:0000256" key="1">
    <source>
        <dbReference type="ARBA" id="ARBA00006252"/>
    </source>
</evidence>
<reference evidence="4 5" key="1">
    <citation type="journal article" date="2015" name="Genome Announc.">
        <title>Expanding the biotechnology potential of lactobacilli through comparative genomics of 213 strains and associated genera.</title>
        <authorList>
            <person name="Sun Z."/>
            <person name="Harris H.M."/>
            <person name="McCann A."/>
            <person name="Guo C."/>
            <person name="Argimon S."/>
            <person name="Zhang W."/>
            <person name="Yang X."/>
            <person name="Jeffery I.B."/>
            <person name="Cooney J.C."/>
            <person name="Kagawa T.F."/>
            <person name="Liu W."/>
            <person name="Song Y."/>
            <person name="Salvetti E."/>
            <person name="Wrobel A."/>
            <person name="Rasinkangas P."/>
            <person name="Parkhill J."/>
            <person name="Rea M.C."/>
            <person name="O'Sullivan O."/>
            <person name="Ritari J."/>
            <person name="Douillard F.P."/>
            <person name="Paul Ross R."/>
            <person name="Yang R."/>
            <person name="Briner A.E."/>
            <person name="Felis G.E."/>
            <person name="de Vos W.M."/>
            <person name="Barrangou R."/>
            <person name="Klaenhammer T.R."/>
            <person name="Caufield P.W."/>
            <person name="Cui Y."/>
            <person name="Zhang H."/>
            <person name="O'Toole P.W."/>
        </authorList>
    </citation>
    <scope>NUCLEOTIDE SEQUENCE [LARGE SCALE GENOMIC DNA]</scope>
    <source>
        <strain evidence="4 5">DSM 16634</strain>
    </source>
</reference>
<dbReference type="GO" id="GO:0003955">
    <property type="term" value="F:NAD(P)H dehydrogenase (quinone) activity"/>
    <property type="evidence" value="ECO:0007669"/>
    <property type="project" value="TreeGrafter"/>
</dbReference>
<dbReference type="InterPro" id="IPR003680">
    <property type="entry name" value="Flavodoxin_fold"/>
</dbReference>
<accession>A0A0R1TUR4</accession>
<protein>
    <recommendedName>
        <fullName evidence="3">Flavodoxin-like fold domain-containing protein</fullName>
    </recommendedName>
</protein>
<name>A0A0R1TUR4_9LACO</name>
<organism evidence="4 5">
    <name type="scientific">Ligilactobacillus apodemi DSM 16634 = JCM 16172</name>
    <dbReference type="NCBI Taxonomy" id="1423724"/>
    <lineage>
        <taxon>Bacteria</taxon>
        <taxon>Bacillati</taxon>
        <taxon>Bacillota</taxon>
        <taxon>Bacilli</taxon>
        <taxon>Lactobacillales</taxon>
        <taxon>Lactobacillaceae</taxon>
        <taxon>Ligilactobacillus</taxon>
    </lineage>
</organism>
<dbReference type="PANTHER" id="PTHR10204">
    <property type="entry name" value="NAD P H OXIDOREDUCTASE-RELATED"/>
    <property type="match status" value="1"/>
</dbReference>